<accession>E9HKP1</accession>
<evidence type="ECO:0008006" key="3">
    <source>
        <dbReference type="Google" id="ProtNLM"/>
    </source>
</evidence>
<dbReference type="Gene3D" id="3.30.70.330">
    <property type="match status" value="1"/>
</dbReference>
<dbReference type="AlphaFoldDB" id="E9HKP1"/>
<keyword evidence="2" id="KW-1185">Reference proteome</keyword>
<sequence>MTGYKATETRNHFQGAVIHASPKVGHISVVLQRISVVNDECVESDMTNDPSISPSDTLREFPMSSRATTSVFVQPGQKVEENEGPPRSKARKMTESVNGKVVFWKGHDSKVTVLSMLNFASRYGRITNILLHKSTTESMSSFMELETPEAAKLLVSSYSK</sequence>
<evidence type="ECO:0000313" key="2">
    <source>
        <dbReference type="Proteomes" id="UP000000305"/>
    </source>
</evidence>
<dbReference type="EMBL" id="GL732670">
    <property type="protein sequence ID" value="EFX67691.1"/>
    <property type="molecule type" value="Genomic_DNA"/>
</dbReference>
<dbReference type="InParanoid" id="E9HKP1"/>
<proteinExistence type="predicted"/>
<dbReference type="KEGG" id="dpx:DAPPUDRAFT_115235"/>
<name>E9HKP1_DAPPU</name>
<organism evidence="1 2">
    <name type="scientific">Daphnia pulex</name>
    <name type="common">Water flea</name>
    <dbReference type="NCBI Taxonomy" id="6669"/>
    <lineage>
        <taxon>Eukaryota</taxon>
        <taxon>Metazoa</taxon>
        <taxon>Ecdysozoa</taxon>
        <taxon>Arthropoda</taxon>
        <taxon>Crustacea</taxon>
        <taxon>Branchiopoda</taxon>
        <taxon>Diplostraca</taxon>
        <taxon>Cladocera</taxon>
        <taxon>Anomopoda</taxon>
        <taxon>Daphniidae</taxon>
        <taxon>Daphnia</taxon>
    </lineage>
</organism>
<dbReference type="HOGENOM" id="CLU_1653875_0_0_1"/>
<evidence type="ECO:0000313" key="1">
    <source>
        <dbReference type="EMBL" id="EFX67691.1"/>
    </source>
</evidence>
<dbReference type="Proteomes" id="UP000000305">
    <property type="component" value="Unassembled WGS sequence"/>
</dbReference>
<reference evidence="1 2" key="1">
    <citation type="journal article" date="2011" name="Science">
        <title>The ecoresponsive genome of Daphnia pulex.</title>
        <authorList>
            <person name="Colbourne J.K."/>
            <person name="Pfrender M.E."/>
            <person name="Gilbert D."/>
            <person name="Thomas W.K."/>
            <person name="Tucker A."/>
            <person name="Oakley T.H."/>
            <person name="Tokishita S."/>
            <person name="Aerts A."/>
            <person name="Arnold G.J."/>
            <person name="Basu M.K."/>
            <person name="Bauer D.J."/>
            <person name="Caceres C.E."/>
            <person name="Carmel L."/>
            <person name="Casola C."/>
            <person name="Choi J.H."/>
            <person name="Detter J.C."/>
            <person name="Dong Q."/>
            <person name="Dusheyko S."/>
            <person name="Eads B.D."/>
            <person name="Frohlich T."/>
            <person name="Geiler-Samerotte K.A."/>
            <person name="Gerlach D."/>
            <person name="Hatcher P."/>
            <person name="Jogdeo S."/>
            <person name="Krijgsveld J."/>
            <person name="Kriventseva E.V."/>
            <person name="Kultz D."/>
            <person name="Laforsch C."/>
            <person name="Lindquist E."/>
            <person name="Lopez J."/>
            <person name="Manak J.R."/>
            <person name="Muller J."/>
            <person name="Pangilinan J."/>
            <person name="Patwardhan R.P."/>
            <person name="Pitluck S."/>
            <person name="Pritham E.J."/>
            <person name="Rechtsteiner A."/>
            <person name="Rho M."/>
            <person name="Rogozin I.B."/>
            <person name="Sakarya O."/>
            <person name="Salamov A."/>
            <person name="Schaack S."/>
            <person name="Shapiro H."/>
            <person name="Shiga Y."/>
            <person name="Skalitzky C."/>
            <person name="Smith Z."/>
            <person name="Souvorov A."/>
            <person name="Sung W."/>
            <person name="Tang Z."/>
            <person name="Tsuchiya D."/>
            <person name="Tu H."/>
            <person name="Vos H."/>
            <person name="Wang M."/>
            <person name="Wolf Y.I."/>
            <person name="Yamagata H."/>
            <person name="Yamada T."/>
            <person name="Ye Y."/>
            <person name="Shaw J.R."/>
            <person name="Andrews J."/>
            <person name="Crease T.J."/>
            <person name="Tang H."/>
            <person name="Lucas S.M."/>
            <person name="Robertson H.M."/>
            <person name="Bork P."/>
            <person name="Koonin E.V."/>
            <person name="Zdobnov E.M."/>
            <person name="Grigoriev I.V."/>
            <person name="Lynch M."/>
            <person name="Boore J.L."/>
        </authorList>
    </citation>
    <scope>NUCLEOTIDE SEQUENCE [LARGE SCALE GENOMIC DNA]</scope>
</reference>
<dbReference type="InterPro" id="IPR012677">
    <property type="entry name" value="Nucleotide-bd_a/b_plait_sf"/>
</dbReference>
<protein>
    <recommendedName>
        <fullName evidence="3">RRM domain-containing protein</fullName>
    </recommendedName>
</protein>
<gene>
    <name evidence="1" type="ORF">DAPPUDRAFT_115235</name>
</gene>